<dbReference type="Proteomes" id="UP000322907">
    <property type="component" value="Segment"/>
</dbReference>
<reference evidence="2" key="1">
    <citation type="submission" date="2018-12" db="EMBL/GenBank/DDBJ databases">
        <title>Singled stranded DNA viruses identified in blackflies (Austrosimulium ungulatum) sampled in New Zealand.</title>
        <authorList>
            <person name="Kraberger S."/>
            <person name="Fontenele R.S."/>
            <person name="Schmidlin K."/>
            <person name="Walters M."/>
            <person name="Varsani A."/>
        </authorList>
    </citation>
    <scope>NUCLEOTIDE SEQUENCE [LARGE SCALE GENOMIC DNA]</scope>
    <source>
        <strain evidence="2">181</strain>
    </source>
</reference>
<organism evidence="2">
    <name type="scientific">Blackfly microvirus SF02</name>
    <dbReference type="NCBI Taxonomy" id="2576452"/>
    <lineage>
        <taxon>Viruses</taxon>
        <taxon>Monodnaviria</taxon>
        <taxon>Sangervirae</taxon>
        <taxon>Phixviricota</taxon>
        <taxon>Malgrandaviricetes</taxon>
        <taxon>Petitvirales</taxon>
        <taxon>Microviridae</taxon>
        <taxon>Microvirus</taxon>
    </lineage>
</organism>
<evidence type="ECO:0000313" key="2">
    <source>
        <dbReference type="EMBL" id="QCQ85086.1"/>
    </source>
</evidence>
<proteinExistence type="predicted"/>
<accession>A0A4P8PM24</accession>
<evidence type="ECO:0000256" key="1">
    <source>
        <dbReference type="SAM" id="MobiDB-lite"/>
    </source>
</evidence>
<protein>
    <submittedName>
        <fullName evidence="2">Uncharacterized protein</fullName>
    </submittedName>
</protein>
<sequence length="180" mass="20427">MLEREETNTILPRSLASPPIREEKLRSPTKSKNKANAPLWAVNDRESRGRKALSTSAALREINEKLSKFKERDFADPSSRKTYVQLRTAQNALEASRQKVEKKAKAFSGPVGHQWPITKYGTAARYSAWTSVAGDPRLYRKSNLVPCIERAVRRMVLFSLGKNKGFKTPKHKSKDSWIPC</sequence>
<dbReference type="EMBL" id="MK249222">
    <property type="protein sequence ID" value="QCQ85086.1"/>
    <property type="molecule type" value="Genomic_DNA"/>
</dbReference>
<feature type="region of interest" description="Disordered" evidence="1">
    <location>
        <begin position="1"/>
        <end position="47"/>
    </location>
</feature>
<name>A0A4P8PM24_9VIRU</name>